<protein>
    <submittedName>
        <fullName evidence="2">Uncharacterized protein</fullName>
    </submittedName>
</protein>
<reference evidence="2 3" key="1">
    <citation type="journal article" date="2014" name="PLoS ONE">
        <title>Physiological and genomic features of a novel sulfur-oxidizing gammaproteobacterium belonging to a previously uncultivated symbiotic lineage isolated from a hydrothermal vent.</title>
        <authorList>
            <person name="Nunoura T."/>
            <person name="Takaki Y."/>
            <person name="Kazama H."/>
            <person name="Kakuta J."/>
            <person name="Shimamura S."/>
            <person name="Makita H."/>
            <person name="Hirai M."/>
            <person name="Miyazaki M."/>
            <person name="Takai K."/>
        </authorList>
    </citation>
    <scope>NUCLEOTIDE SEQUENCE [LARGE SCALE GENOMIC DNA]</scope>
    <source>
        <strain evidence="2 3">Hiromi1</strain>
    </source>
</reference>
<evidence type="ECO:0000256" key="1">
    <source>
        <dbReference type="SAM" id="SignalP"/>
    </source>
</evidence>
<organism evidence="2 3">
    <name type="scientific">Thiolapillus brandeum</name>
    <dbReference type="NCBI Taxonomy" id="1076588"/>
    <lineage>
        <taxon>Bacteria</taxon>
        <taxon>Pseudomonadati</taxon>
        <taxon>Pseudomonadota</taxon>
        <taxon>Gammaproteobacteria</taxon>
        <taxon>Chromatiales</taxon>
        <taxon>Sedimenticolaceae</taxon>
        <taxon>Thiolapillus</taxon>
    </lineage>
</organism>
<dbReference type="Proteomes" id="UP000031631">
    <property type="component" value="Chromosome"/>
</dbReference>
<dbReference type="RefSeq" id="WP_144375179.1">
    <property type="nucleotide sequence ID" value="NZ_AP012273.1"/>
</dbReference>
<evidence type="ECO:0000313" key="2">
    <source>
        <dbReference type="EMBL" id="BAO43609.1"/>
    </source>
</evidence>
<feature type="chain" id="PRO_5030666440" evidence="1">
    <location>
        <begin position="26"/>
        <end position="172"/>
    </location>
</feature>
<name>A0A7U6GH84_9GAMM</name>
<keyword evidence="3" id="KW-1185">Reference proteome</keyword>
<keyword evidence="1" id="KW-0732">Signal</keyword>
<dbReference type="AlphaFoldDB" id="A0A7U6GH84"/>
<proteinExistence type="predicted"/>
<dbReference type="EMBL" id="AP012273">
    <property type="protein sequence ID" value="BAO43609.1"/>
    <property type="molecule type" value="Genomic_DNA"/>
</dbReference>
<sequence length="172" mass="19158">MKTASRSAWTAALILLWALFARTQAASFGGQAPQALCDQAGSLGIMGTPRYQYQSGGLWECSSVRKKLPQGEPASVSDLQYRVQGTQNGVGRVLLELRMRSYRQPQGVLRAFADVADKLFQTLFQRALPGDLRESILGPVEGEWQFDGHRVMLRKQHSKGSVYDLWLILEES</sequence>
<evidence type="ECO:0000313" key="3">
    <source>
        <dbReference type="Proteomes" id="UP000031631"/>
    </source>
</evidence>
<gene>
    <name evidence="2" type="ORF">TBH_C0671</name>
</gene>
<dbReference type="KEGG" id="tbn:TBH_C0671"/>
<feature type="signal peptide" evidence="1">
    <location>
        <begin position="1"/>
        <end position="25"/>
    </location>
</feature>
<accession>A0A7U6GH84</accession>